<sequence length="232" mass="24791">MGCSESKSPPPEAEPEPEPEPELTAAQKELAAINAKIAAAPKKEAAKAFKKGDKSTHKVQRVGAGAYSDTAEADAINAKIAEKAAEKAAAKAVAHKTNSLAPVVRGLSALQRMSTSSNLKAIRASTRRSFSRRSLSRRSNSRRSIGASGKSLVRQMTGKLFRTSDSATTLRSSDVDEAHPPVDGDANERWKQSQAEEEKQDVNSMVSDMLKNAGLVEKPDTTKHAKFAPVKV</sequence>
<organism evidence="2">
    <name type="scientific">Haptolina brevifila</name>
    <dbReference type="NCBI Taxonomy" id="156173"/>
    <lineage>
        <taxon>Eukaryota</taxon>
        <taxon>Haptista</taxon>
        <taxon>Haptophyta</taxon>
        <taxon>Prymnesiophyceae</taxon>
        <taxon>Prymnesiales</taxon>
        <taxon>Prymnesiaceae</taxon>
        <taxon>Haptolina</taxon>
    </lineage>
</organism>
<evidence type="ECO:0000256" key="1">
    <source>
        <dbReference type="SAM" id="MobiDB-lite"/>
    </source>
</evidence>
<feature type="compositionally biased region" description="Basic and acidic residues" evidence="1">
    <location>
        <begin position="173"/>
        <end position="201"/>
    </location>
</feature>
<dbReference type="EMBL" id="HBGU01045298">
    <property type="protein sequence ID" value="CAD9479141.1"/>
    <property type="molecule type" value="Transcribed_RNA"/>
</dbReference>
<feature type="compositionally biased region" description="Polar residues" evidence="1">
    <location>
        <begin position="163"/>
        <end position="172"/>
    </location>
</feature>
<accession>A0A7S2MEN9</accession>
<dbReference type="AlphaFoldDB" id="A0A7S2MEN9"/>
<reference evidence="2" key="1">
    <citation type="submission" date="2021-01" db="EMBL/GenBank/DDBJ databases">
        <authorList>
            <person name="Corre E."/>
            <person name="Pelletier E."/>
            <person name="Niang G."/>
            <person name="Scheremetjew M."/>
            <person name="Finn R."/>
            <person name="Kale V."/>
            <person name="Holt S."/>
            <person name="Cochrane G."/>
            <person name="Meng A."/>
            <person name="Brown T."/>
            <person name="Cohen L."/>
        </authorList>
    </citation>
    <scope>NUCLEOTIDE SEQUENCE</scope>
    <source>
        <strain evidence="2">UTEX LB 985</strain>
    </source>
</reference>
<name>A0A7S2MEN9_9EUKA</name>
<feature type="region of interest" description="Disordered" evidence="1">
    <location>
        <begin position="42"/>
        <end position="68"/>
    </location>
</feature>
<gene>
    <name evidence="2" type="ORF">CBRE1094_LOCUS24665</name>
</gene>
<feature type="region of interest" description="Disordered" evidence="1">
    <location>
        <begin position="213"/>
        <end position="232"/>
    </location>
</feature>
<proteinExistence type="predicted"/>
<feature type="region of interest" description="Disordered" evidence="1">
    <location>
        <begin position="1"/>
        <end position="23"/>
    </location>
</feature>
<protein>
    <submittedName>
        <fullName evidence="2">Uncharacterized protein</fullName>
    </submittedName>
</protein>
<feature type="compositionally biased region" description="Basic and acidic residues" evidence="1">
    <location>
        <begin position="42"/>
        <end position="56"/>
    </location>
</feature>
<feature type="compositionally biased region" description="Basic residues" evidence="1">
    <location>
        <begin position="125"/>
        <end position="141"/>
    </location>
</feature>
<evidence type="ECO:0000313" key="2">
    <source>
        <dbReference type="EMBL" id="CAD9479141.1"/>
    </source>
</evidence>
<feature type="region of interest" description="Disordered" evidence="1">
    <location>
        <begin position="112"/>
        <end position="204"/>
    </location>
</feature>